<evidence type="ECO:0000256" key="1">
    <source>
        <dbReference type="SAM" id="MobiDB-lite"/>
    </source>
</evidence>
<evidence type="ECO:0000313" key="3">
    <source>
        <dbReference type="EMBL" id="CAJ2500301.1"/>
    </source>
</evidence>
<name>A0AAI8V8I4_9PEZI</name>
<gene>
    <name evidence="3" type="ORF">KHLLAP_LOCUS769</name>
</gene>
<protein>
    <submittedName>
        <fullName evidence="3">Uu.00g031540.m01.CDS01</fullName>
    </submittedName>
</protein>
<accession>A0AAI8V8I4</accession>
<reference evidence="3" key="1">
    <citation type="submission" date="2023-10" db="EMBL/GenBank/DDBJ databases">
        <authorList>
            <person name="Hackl T."/>
        </authorList>
    </citation>
    <scope>NUCLEOTIDE SEQUENCE</scope>
</reference>
<dbReference type="AlphaFoldDB" id="A0AAI8V8I4"/>
<organism evidence="3 4">
    <name type="scientific">Anthostomella pinea</name>
    <dbReference type="NCBI Taxonomy" id="933095"/>
    <lineage>
        <taxon>Eukaryota</taxon>
        <taxon>Fungi</taxon>
        <taxon>Dikarya</taxon>
        <taxon>Ascomycota</taxon>
        <taxon>Pezizomycotina</taxon>
        <taxon>Sordariomycetes</taxon>
        <taxon>Xylariomycetidae</taxon>
        <taxon>Xylariales</taxon>
        <taxon>Xylariaceae</taxon>
        <taxon>Anthostomella</taxon>
    </lineage>
</organism>
<keyword evidence="2" id="KW-1133">Transmembrane helix</keyword>
<evidence type="ECO:0000313" key="4">
    <source>
        <dbReference type="Proteomes" id="UP001295740"/>
    </source>
</evidence>
<keyword evidence="4" id="KW-1185">Reference proteome</keyword>
<feature type="compositionally biased region" description="Polar residues" evidence="1">
    <location>
        <begin position="1"/>
        <end position="17"/>
    </location>
</feature>
<evidence type="ECO:0000256" key="2">
    <source>
        <dbReference type="SAM" id="Phobius"/>
    </source>
</evidence>
<feature type="compositionally biased region" description="Polar residues" evidence="1">
    <location>
        <begin position="26"/>
        <end position="44"/>
    </location>
</feature>
<keyword evidence="2" id="KW-0472">Membrane</keyword>
<dbReference type="EMBL" id="CAUWAG010000003">
    <property type="protein sequence ID" value="CAJ2500301.1"/>
    <property type="molecule type" value="Genomic_DNA"/>
</dbReference>
<feature type="transmembrane region" description="Helical" evidence="2">
    <location>
        <begin position="79"/>
        <end position="97"/>
    </location>
</feature>
<proteinExistence type="predicted"/>
<keyword evidence="2" id="KW-0812">Transmembrane</keyword>
<comment type="caution">
    <text evidence="3">The sequence shown here is derived from an EMBL/GenBank/DDBJ whole genome shotgun (WGS) entry which is preliminary data.</text>
</comment>
<dbReference type="Proteomes" id="UP001295740">
    <property type="component" value="Unassembled WGS sequence"/>
</dbReference>
<sequence>MSSTQPASKQAVGNESQLPPVEDNHAPNSPSASQGSRNNEIESVSNREEPSLTSEPSYLVPGTPQTPWKAKWAGLKSRFFMPSVMVLLGLLGFLGAIGDHLYYQSLSGKTVKDAQWPVRFGIALSL</sequence>
<feature type="region of interest" description="Disordered" evidence="1">
    <location>
        <begin position="1"/>
        <end position="66"/>
    </location>
</feature>